<dbReference type="CDD" id="cd18808">
    <property type="entry name" value="SF1_C_Upf1"/>
    <property type="match status" value="1"/>
</dbReference>
<evidence type="ECO:0000256" key="4">
    <source>
        <dbReference type="ARBA" id="ARBA00012551"/>
    </source>
</evidence>
<evidence type="ECO:0000256" key="16">
    <source>
        <dbReference type="ARBA" id="ARBA00023125"/>
    </source>
</evidence>
<keyword evidence="11" id="KW-0378">Hydrolase</keyword>
<dbReference type="SUPFAM" id="SSF52540">
    <property type="entry name" value="P-loop containing nucleoside triphosphate hydrolases"/>
    <property type="match status" value="1"/>
</dbReference>
<dbReference type="Gene3D" id="3.40.50.300">
    <property type="entry name" value="P-loop containing nucleotide triphosphate hydrolases"/>
    <property type="match status" value="2"/>
</dbReference>
<dbReference type="AlphaFoldDB" id="A0A9P1IAD5"/>
<keyword evidence="14" id="KW-0408">Iron</keyword>
<organism evidence="25 26">
    <name type="scientific">Caenorhabditis angaria</name>
    <dbReference type="NCBI Taxonomy" id="860376"/>
    <lineage>
        <taxon>Eukaryota</taxon>
        <taxon>Metazoa</taxon>
        <taxon>Ecdysozoa</taxon>
        <taxon>Nematoda</taxon>
        <taxon>Chromadorea</taxon>
        <taxon>Rhabditida</taxon>
        <taxon>Rhabditina</taxon>
        <taxon>Rhabditomorpha</taxon>
        <taxon>Rhabditoidea</taxon>
        <taxon>Rhabditidae</taxon>
        <taxon>Peloderinae</taxon>
        <taxon>Caenorhabditis</taxon>
    </lineage>
</organism>
<dbReference type="GO" id="GO:0043139">
    <property type="term" value="F:5'-3' DNA helicase activity"/>
    <property type="evidence" value="ECO:0007669"/>
    <property type="project" value="TreeGrafter"/>
</dbReference>
<dbReference type="GO" id="GO:0004518">
    <property type="term" value="F:nuclease activity"/>
    <property type="evidence" value="ECO:0007669"/>
    <property type="project" value="UniProtKB-KW"/>
</dbReference>
<dbReference type="EC" id="3.6.4.12" evidence="4"/>
<evidence type="ECO:0000256" key="3">
    <source>
        <dbReference type="ARBA" id="ARBA00007913"/>
    </source>
</evidence>
<dbReference type="GO" id="GO:0016787">
    <property type="term" value="F:hydrolase activity"/>
    <property type="evidence" value="ECO:0007669"/>
    <property type="project" value="UniProtKB-KW"/>
</dbReference>
<comment type="cofactor">
    <cofactor evidence="1">
        <name>[4Fe-4S] cluster</name>
        <dbReference type="ChEBI" id="CHEBI:49883"/>
    </cofactor>
</comment>
<dbReference type="Pfam" id="PF08696">
    <property type="entry name" value="Dna2"/>
    <property type="match status" value="1"/>
</dbReference>
<protein>
    <recommendedName>
        <fullName evidence="4">DNA helicase</fullName>
        <ecNumber evidence="4">3.6.4.12</ecNumber>
    </recommendedName>
</protein>
<dbReference type="GO" id="GO:0003677">
    <property type="term" value="F:DNA binding"/>
    <property type="evidence" value="ECO:0007669"/>
    <property type="project" value="UniProtKB-KW"/>
</dbReference>
<feature type="domain" description="DNA2/NAM7 helicase-like C-terminal" evidence="24">
    <location>
        <begin position="804"/>
        <end position="1017"/>
    </location>
</feature>
<dbReference type="InterPro" id="IPR027417">
    <property type="entry name" value="P-loop_NTPase"/>
</dbReference>
<dbReference type="InterPro" id="IPR014808">
    <property type="entry name" value="DNA_replication_fac_Dna2_N"/>
</dbReference>
<dbReference type="InterPro" id="IPR041679">
    <property type="entry name" value="DNA2/NAM7-like_C"/>
</dbReference>
<dbReference type="OrthoDB" id="5871723at2759"/>
<evidence type="ECO:0000256" key="2">
    <source>
        <dbReference type="ARBA" id="ARBA00004123"/>
    </source>
</evidence>
<evidence type="ECO:0000259" key="23">
    <source>
        <dbReference type="Pfam" id="PF13086"/>
    </source>
</evidence>
<evidence type="ECO:0000256" key="11">
    <source>
        <dbReference type="ARBA" id="ARBA00022801"/>
    </source>
</evidence>
<keyword evidence="8" id="KW-0479">Metal-binding</keyword>
<dbReference type="GO" id="GO:0005634">
    <property type="term" value="C:nucleus"/>
    <property type="evidence" value="ECO:0007669"/>
    <property type="project" value="UniProtKB-SubCell"/>
</dbReference>
<dbReference type="GO" id="GO:0006260">
    <property type="term" value="P:DNA replication"/>
    <property type="evidence" value="ECO:0007669"/>
    <property type="project" value="UniProtKB-KW"/>
</dbReference>
<gene>
    <name evidence="25" type="ORF">CAMP_LOCUS3835</name>
</gene>
<dbReference type="Pfam" id="PF13087">
    <property type="entry name" value="AAA_12"/>
    <property type="match status" value="1"/>
</dbReference>
<keyword evidence="7" id="KW-0540">Nuclease</keyword>
<keyword evidence="16" id="KW-0238">DNA-binding</keyword>
<evidence type="ECO:0000313" key="25">
    <source>
        <dbReference type="EMBL" id="CAI5441198.1"/>
    </source>
</evidence>
<feature type="domain" description="DNA2/NAM7 helicase helicase" evidence="23">
    <location>
        <begin position="723"/>
        <end position="795"/>
    </location>
</feature>
<evidence type="ECO:0000259" key="24">
    <source>
        <dbReference type="Pfam" id="PF13087"/>
    </source>
</evidence>
<keyword evidence="17" id="KW-0234">DNA repair</keyword>
<dbReference type="GO" id="GO:0005524">
    <property type="term" value="F:ATP binding"/>
    <property type="evidence" value="ECO:0007669"/>
    <property type="project" value="UniProtKB-KW"/>
</dbReference>
<keyword evidence="5" id="KW-0004">4Fe-4S</keyword>
<dbReference type="InterPro" id="IPR050534">
    <property type="entry name" value="Coronavir_polyprotein_1ab"/>
</dbReference>
<evidence type="ECO:0000256" key="5">
    <source>
        <dbReference type="ARBA" id="ARBA00022485"/>
    </source>
</evidence>
<keyword evidence="15" id="KW-0411">Iron-sulfur</keyword>
<dbReference type="InterPro" id="IPR047187">
    <property type="entry name" value="SF1_C_Upf1"/>
</dbReference>
<evidence type="ECO:0000256" key="19">
    <source>
        <dbReference type="ARBA" id="ARBA00023268"/>
    </source>
</evidence>
<evidence type="ECO:0000259" key="22">
    <source>
        <dbReference type="Pfam" id="PF08696"/>
    </source>
</evidence>
<dbReference type="Proteomes" id="UP001152747">
    <property type="component" value="Unassembled WGS sequence"/>
</dbReference>
<keyword evidence="9" id="KW-0547">Nucleotide-binding</keyword>
<keyword evidence="18" id="KW-0539">Nucleus</keyword>
<evidence type="ECO:0000256" key="6">
    <source>
        <dbReference type="ARBA" id="ARBA00022705"/>
    </source>
</evidence>
<keyword evidence="26" id="KW-1185">Reference proteome</keyword>
<evidence type="ECO:0000256" key="10">
    <source>
        <dbReference type="ARBA" id="ARBA00022763"/>
    </source>
</evidence>
<accession>A0A9P1IAD5</accession>
<evidence type="ECO:0000256" key="21">
    <source>
        <dbReference type="SAM" id="MobiDB-lite"/>
    </source>
</evidence>
<dbReference type="GO" id="GO:0051539">
    <property type="term" value="F:4 iron, 4 sulfur cluster binding"/>
    <property type="evidence" value="ECO:0007669"/>
    <property type="project" value="UniProtKB-KW"/>
</dbReference>
<dbReference type="InterPro" id="IPR041677">
    <property type="entry name" value="DNA2/NAM7_AAA_11"/>
</dbReference>
<evidence type="ECO:0000256" key="9">
    <source>
        <dbReference type="ARBA" id="ARBA00022741"/>
    </source>
</evidence>
<dbReference type="PANTHER" id="PTHR43788:SF8">
    <property type="entry name" value="DNA-BINDING PROTEIN SMUBP-2"/>
    <property type="match status" value="1"/>
</dbReference>
<dbReference type="GO" id="GO:0006281">
    <property type="term" value="P:DNA repair"/>
    <property type="evidence" value="ECO:0007669"/>
    <property type="project" value="UniProtKB-KW"/>
</dbReference>
<keyword evidence="12" id="KW-0347">Helicase</keyword>
<proteinExistence type="inferred from homology"/>
<evidence type="ECO:0000313" key="26">
    <source>
        <dbReference type="Proteomes" id="UP001152747"/>
    </source>
</evidence>
<dbReference type="CDD" id="cd22318">
    <property type="entry name" value="DNA2_N-like"/>
    <property type="match status" value="1"/>
</dbReference>
<feature type="domain" description="DNA2/NAM7 helicase helicase" evidence="23">
    <location>
        <begin position="620"/>
        <end position="717"/>
    </location>
</feature>
<keyword evidence="19" id="KW-0511">Multifunctional enzyme</keyword>
<reference evidence="25" key="1">
    <citation type="submission" date="2022-11" db="EMBL/GenBank/DDBJ databases">
        <authorList>
            <person name="Kikuchi T."/>
        </authorList>
    </citation>
    <scope>NUCLEOTIDE SEQUENCE</scope>
    <source>
        <strain evidence="25">PS1010</strain>
    </source>
</reference>
<evidence type="ECO:0000256" key="14">
    <source>
        <dbReference type="ARBA" id="ARBA00023004"/>
    </source>
</evidence>
<dbReference type="GO" id="GO:0046872">
    <property type="term" value="F:metal ion binding"/>
    <property type="evidence" value="ECO:0007669"/>
    <property type="project" value="UniProtKB-KW"/>
</dbReference>
<comment type="caution">
    <text evidence="25">The sequence shown here is derived from an EMBL/GenBank/DDBJ whole genome shotgun (WGS) entry which is preliminary data.</text>
</comment>
<keyword evidence="10" id="KW-0227">DNA damage</keyword>
<comment type="subcellular location">
    <subcellularLocation>
        <location evidence="2">Nucleus</location>
    </subcellularLocation>
</comment>
<dbReference type="InterPro" id="IPR011604">
    <property type="entry name" value="PDDEXK-like_dom_sf"/>
</dbReference>
<dbReference type="PANTHER" id="PTHR43788">
    <property type="entry name" value="DNA2/NAM7 HELICASE FAMILY MEMBER"/>
    <property type="match status" value="1"/>
</dbReference>
<name>A0A9P1IAD5_9PELO</name>
<evidence type="ECO:0000256" key="13">
    <source>
        <dbReference type="ARBA" id="ARBA00022840"/>
    </source>
</evidence>
<evidence type="ECO:0000256" key="15">
    <source>
        <dbReference type="ARBA" id="ARBA00023014"/>
    </source>
</evidence>
<evidence type="ECO:0000256" key="7">
    <source>
        <dbReference type="ARBA" id="ARBA00022722"/>
    </source>
</evidence>
<keyword evidence="13" id="KW-0067">ATP-binding</keyword>
<evidence type="ECO:0000256" key="17">
    <source>
        <dbReference type="ARBA" id="ARBA00023204"/>
    </source>
</evidence>
<feature type="domain" description="DNA replication factor Dna2 N-terminal" evidence="22">
    <location>
        <begin position="102"/>
        <end position="298"/>
    </location>
</feature>
<evidence type="ECO:0000256" key="1">
    <source>
        <dbReference type="ARBA" id="ARBA00001966"/>
    </source>
</evidence>
<comment type="similarity">
    <text evidence="3">Belongs to the DNA2/NAM7 helicase family.</text>
</comment>
<evidence type="ECO:0000256" key="20">
    <source>
        <dbReference type="ARBA" id="ARBA00047995"/>
    </source>
</evidence>
<dbReference type="Gene3D" id="3.90.320.10">
    <property type="match status" value="1"/>
</dbReference>
<evidence type="ECO:0000256" key="8">
    <source>
        <dbReference type="ARBA" id="ARBA00022723"/>
    </source>
</evidence>
<keyword evidence="6" id="KW-0235">DNA replication</keyword>
<dbReference type="Pfam" id="PF13086">
    <property type="entry name" value="AAA_11"/>
    <property type="match status" value="2"/>
</dbReference>
<evidence type="ECO:0000256" key="18">
    <source>
        <dbReference type="ARBA" id="ARBA00023242"/>
    </source>
</evidence>
<evidence type="ECO:0000256" key="12">
    <source>
        <dbReference type="ARBA" id="ARBA00022806"/>
    </source>
</evidence>
<comment type="catalytic activity">
    <reaction evidence="20">
        <text>ATP + H2O = ADP + phosphate + H(+)</text>
        <dbReference type="Rhea" id="RHEA:13065"/>
        <dbReference type="ChEBI" id="CHEBI:15377"/>
        <dbReference type="ChEBI" id="CHEBI:15378"/>
        <dbReference type="ChEBI" id="CHEBI:30616"/>
        <dbReference type="ChEBI" id="CHEBI:43474"/>
        <dbReference type="ChEBI" id="CHEBI:456216"/>
        <dbReference type="EC" id="3.6.4.12"/>
    </reaction>
</comment>
<feature type="region of interest" description="Disordered" evidence="21">
    <location>
        <begin position="1"/>
        <end position="32"/>
    </location>
</feature>
<dbReference type="EMBL" id="CANHGI010000002">
    <property type="protein sequence ID" value="CAI5441198.1"/>
    <property type="molecule type" value="Genomic_DNA"/>
</dbReference>
<sequence length="1044" mass="118854">MNSNRKRNLPITPSTSPLKKPKDDPDSDDSFENFVINVSPRSRSGKIELEDSFDKPITQKVEIKKKESGIPGFPWIGIDNRVRLEVVKSENIEGTLHVECKNGSIVYLQDQWSETKIEGGDILNLIDPKKWAEDDYIIDSEQGVLIVNPDVLVPCTSTASSTWCSRKQILNDRFKFGNSSNKAMLLGTIIHEIFQSALMIKKRPIKEEDLLEIWKKESKNYIQELIALSFTPNCFNAEIQPYLPIICDWINKKLPKASFFEKPSPLPSKSIISEVHDIEDNIWEPLLGMKGKVDVTIRTKSGTMESIELKTGKSSGSTEHMAQVLMYSMMLSSKYDQKIGFGNLLYLKDGESRSVSPRAQELIAIIQQRNGLAKYLENSFQNLLPEPRSESRFCDKCDHKMMCSFYQKNEEKFGLTKNEKMREFAEQEMAHLKKEHFDYVSRWIKWILAEWKSENDRNNFQIKDLWLTTVDQRKERGTCVAQLYVENCFKNIITFSPKIEISTTTTTKNATEFRNGDICVISTEKQLAIGIAAITKIHEKSGKIELSFDKPLKIGSGPYYLDKYTSYSNFSTILGNLTYFMGNDEIGKMLRNTLVDLIPPEIPKIGELSQNVRKIIGKAKLNNEQRLAVINALVMENYLIVEGLPGSGKTTLISILIQCLIATGKTVLLAAFTHSAVDNILTKLTNDIEDDKILRLGNLSSIGENIRKVALMTKMQNVNNDYGEVKKILKNTPVVACTCHHVPRELLFSYRKFDFVIVDEASMVLEPLILPVLATSRKFVLVGDCKQLTPLVLSKKAKTEGAEISTMQKLQNSHPKIGFCPKIVVSLTSQYRMNSEISKLSSKLFYENRLICGNELVSRSCLARNGEYTVKTKKNEGYLNRALSPNLEDSCVFIDTECEKNESMKCEDFEKGGCLNKGEAVIIEELYRNLLENGIKPDEIGIMSAYRRQVDYIQQHYNLPIEVNTIDSYQGREKRVIIWTITWTNNSSKKSELLRDERRVNVALTRGKQKLIIIGCRKSCDEIPILYELNKLIEEKNGFVKIEI</sequence>